<dbReference type="AlphaFoldDB" id="A0A516GEC8"/>
<dbReference type="OrthoDB" id="4807612at2"/>
<keyword evidence="2" id="KW-0812">Transmembrane</keyword>
<organism evidence="3 4">
    <name type="scientific">Ornithinimicrobium ciconiae</name>
    <dbReference type="NCBI Taxonomy" id="2594265"/>
    <lineage>
        <taxon>Bacteria</taxon>
        <taxon>Bacillati</taxon>
        <taxon>Actinomycetota</taxon>
        <taxon>Actinomycetes</taxon>
        <taxon>Micrococcales</taxon>
        <taxon>Ornithinimicrobiaceae</taxon>
        <taxon>Ornithinimicrobium</taxon>
    </lineage>
</organism>
<evidence type="ECO:0000256" key="1">
    <source>
        <dbReference type="SAM" id="MobiDB-lite"/>
    </source>
</evidence>
<protein>
    <submittedName>
        <fullName evidence="3">Uncharacterized protein</fullName>
    </submittedName>
</protein>
<keyword evidence="4" id="KW-1185">Reference proteome</keyword>
<evidence type="ECO:0000313" key="3">
    <source>
        <dbReference type="EMBL" id="QDO89882.1"/>
    </source>
</evidence>
<reference evidence="3 4" key="1">
    <citation type="submission" date="2019-07" db="EMBL/GenBank/DDBJ databases">
        <title>complete genome sequencing of Ornithinimicrobium sp. H23M54.</title>
        <authorList>
            <person name="Bae J.-W."/>
            <person name="Lee S.-Y."/>
        </authorList>
    </citation>
    <scope>NUCLEOTIDE SEQUENCE [LARGE SCALE GENOMIC DNA]</scope>
    <source>
        <strain evidence="3 4">H23M54</strain>
    </source>
</reference>
<keyword evidence="2" id="KW-0472">Membrane</keyword>
<evidence type="ECO:0000313" key="4">
    <source>
        <dbReference type="Proteomes" id="UP000315395"/>
    </source>
</evidence>
<keyword evidence="2" id="KW-1133">Transmembrane helix</keyword>
<proteinExistence type="predicted"/>
<name>A0A516GEC8_9MICO</name>
<dbReference type="EMBL" id="CP041616">
    <property type="protein sequence ID" value="QDO89882.1"/>
    <property type="molecule type" value="Genomic_DNA"/>
</dbReference>
<gene>
    <name evidence="3" type="ORF">FNH13_17390</name>
</gene>
<feature type="region of interest" description="Disordered" evidence="1">
    <location>
        <begin position="36"/>
        <end position="64"/>
    </location>
</feature>
<accession>A0A516GEC8</accession>
<sequence>MGWWDSLWPVIAALIPSVGLLFLFAVIMKRIVEADRRERAAERRWHAEREARAKKSDESDNTKT</sequence>
<evidence type="ECO:0000256" key="2">
    <source>
        <dbReference type="SAM" id="Phobius"/>
    </source>
</evidence>
<dbReference type="KEGG" id="orz:FNH13_17390"/>
<dbReference type="Proteomes" id="UP000315395">
    <property type="component" value="Chromosome"/>
</dbReference>
<feature type="transmembrane region" description="Helical" evidence="2">
    <location>
        <begin position="6"/>
        <end position="27"/>
    </location>
</feature>